<dbReference type="InterPro" id="IPR017918">
    <property type="entry name" value="N-reg_PII_CS"/>
</dbReference>
<dbReference type="AlphaFoldDB" id="U5QD50"/>
<gene>
    <name evidence="3" type="primary">glnB</name>
    <name evidence="3" type="ORF">GKIL_0581</name>
</gene>
<protein>
    <submittedName>
        <fullName evidence="3">Nitrogen regulatory protein P-II</fullName>
    </submittedName>
</protein>
<dbReference type="EMBL" id="CP003587">
    <property type="protein sequence ID" value="AGY56827.1"/>
    <property type="molecule type" value="Genomic_DNA"/>
</dbReference>
<dbReference type="InterPro" id="IPR011322">
    <property type="entry name" value="N-reg_PII-like_a/b"/>
</dbReference>
<name>U5QD50_GLOK1</name>
<dbReference type="KEGG" id="glj:GKIL_0581"/>
<dbReference type="InterPro" id="IPR002187">
    <property type="entry name" value="N-reg_PII"/>
</dbReference>
<dbReference type="PANTHER" id="PTHR30115:SF11">
    <property type="entry name" value="NITROGEN REGULATORY PROTEIN P-II HOMOLOG"/>
    <property type="match status" value="1"/>
</dbReference>
<dbReference type="PROSITE" id="PS00638">
    <property type="entry name" value="PII_GLNB_CTER"/>
    <property type="match status" value="1"/>
</dbReference>
<dbReference type="PROSITE" id="PS51343">
    <property type="entry name" value="PII_GLNB_DOM"/>
    <property type="match status" value="1"/>
</dbReference>
<dbReference type="Pfam" id="PF00543">
    <property type="entry name" value="P-II"/>
    <property type="match status" value="1"/>
</dbReference>
<dbReference type="eggNOG" id="COG0347">
    <property type="taxonomic scope" value="Bacteria"/>
</dbReference>
<dbReference type="RefSeq" id="WP_023171862.1">
    <property type="nucleotide sequence ID" value="NC_022600.1"/>
</dbReference>
<evidence type="ECO:0000313" key="3">
    <source>
        <dbReference type="EMBL" id="AGY56827.1"/>
    </source>
</evidence>
<feature type="modified residue" description="O-UMP-tyrosine" evidence="1">
    <location>
        <position position="51"/>
    </location>
</feature>
<evidence type="ECO:0000313" key="4">
    <source>
        <dbReference type="Proteomes" id="UP000017396"/>
    </source>
</evidence>
<accession>U5QD50</accession>
<dbReference type="HOGENOM" id="CLU_082268_0_0_3"/>
<keyword evidence="1" id="KW-0597">Phosphoprotein</keyword>
<dbReference type="SUPFAM" id="SSF54913">
    <property type="entry name" value="GlnB-like"/>
    <property type="match status" value="1"/>
</dbReference>
<reference evidence="3 4" key="1">
    <citation type="journal article" date="2013" name="PLoS ONE">
        <title>Cultivation and Complete Genome Sequencing of Gloeobacter kilaueensis sp. nov., from a Lava Cave in Kilauea Caldera, Hawai'i.</title>
        <authorList>
            <person name="Saw J.H."/>
            <person name="Schatz M."/>
            <person name="Brown M.V."/>
            <person name="Kunkel D.D."/>
            <person name="Foster J.S."/>
            <person name="Shick H."/>
            <person name="Christensen S."/>
            <person name="Hou S."/>
            <person name="Wan X."/>
            <person name="Donachie S.P."/>
        </authorList>
    </citation>
    <scope>NUCLEOTIDE SEQUENCE [LARGE SCALE GENOMIC DNA]</scope>
    <source>
        <strain evidence="4">JS</strain>
    </source>
</reference>
<sequence length="120" mass="12735">MEKIEAIIQPGRLEAVKSALVELGVSGMTVTRVAGFGHQKGSTMSYRGTRYTATFVDKVKIETVVASDMTALVVDVIVRTARTGTIGDGKIFVSPVSRVVRIRTGEQDEAALHSEAAAIG</sequence>
<dbReference type="SMART" id="SM00938">
    <property type="entry name" value="P-II"/>
    <property type="match status" value="1"/>
</dbReference>
<dbReference type="PATRIC" id="fig|1183438.3.peg.581"/>
<comment type="similarity">
    <text evidence="2">Belongs to the P(II) protein family.</text>
</comment>
<dbReference type="PANTHER" id="PTHR30115">
    <property type="entry name" value="NITROGEN REGULATORY PROTEIN P-II"/>
    <property type="match status" value="1"/>
</dbReference>
<dbReference type="Proteomes" id="UP000017396">
    <property type="component" value="Chromosome"/>
</dbReference>
<keyword evidence="4" id="KW-1185">Reference proteome</keyword>
<dbReference type="GO" id="GO:0006808">
    <property type="term" value="P:regulation of nitrogen utilization"/>
    <property type="evidence" value="ECO:0007669"/>
    <property type="project" value="InterPro"/>
</dbReference>
<dbReference type="GO" id="GO:0005524">
    <property type="term" value="F:ATP binding"/>
    <property type="evidence" value="ECO:0007669"/>
    <property type="project" value="TreeGrafter"/>
</dbReference>
<dbReference type="GO" id="GO:0030234">
    <property type="term" value="F:enzyme regulator activity"/>
    <property type="evidence" value="ECO:0007669"/>
    <property type="project" value="InterPro"/>
</dbReference>
<dbReference type="InterPro" id="IPR015867">
    <property type="entry name" value="N-reg_PII/ATP_PRibTrfase_C"/>
</dbReference>
<proteinExistence type="inferred from homology"/>
<evidence type="ECO:0000256" key="1">
    <source>
        <dbReference type="PIRSR" id="PIRSR602187-50"/>
    </source>
</evidence>
<dbReference type="Gene3D" id="3.30.70.120">
    <property type="match status" value="1"/>
</dbReference>
<dbReference type="PRINTS" id="PR00340">
    <property type="entry name" value="PIIGLNB"/>
</dbReference>
<evidence type="ECO:0000256" key="2">
    <source>
        <dbReference type="RuleBase" id="RU003936"/>
    </source>
</evidence>
<dbReference type="GO" id="GO:0005829">
    <property type="term" value="C:cytosol"/>
    <property type="evidence" value="ECO:0007669"/>
    <property type="project" value="TreeGrafter"/>
</dbReference>
<organism evidence="3 4">
    <name type="scientific">Gloeobacter kilaueensis (strain ATCC BAA-2537 / CCAP 1431/1 / ULC 316 / JS1)</name>
    <dbReference type="NCBI Taxonomy" id="1183438"/>
    <lineage>
        <taxon>Bacteria</taxon>
        <taxon>Bacillati</taxon>
        <taxon>Cyanobacteriota</taxon>
        <taxon>Cyanophyceae</taxon>
        <taxon>Gloeobacterales</taxon>
        <taxon>Gloeobacteraceae</taxon>
        <taxon>Gloeobacter</taxon>
    </lineage>
</organism>
<dbReference type="STRING" id="1183438.GKIL_0581"/>
<dbReference type="OrthoDB" id="9802729at2"/>